<evidence type="ECO:0000256" key="4">
    <source>
        <dbReference type="ARBA" id="ARBA00022989"/>
    </source>
</evidence>
<feature type="transmembrane region" description="Helical" evidence="6">
    <location>
        <begin position="265"/>
        <end position="284"/>
    </location>
</feature>
<feature type="transmembrane region" description="Helical" evidence="6">
    <location>
        <begin position="139"/>
        <end position="160"/>
    </location>
</feature>
<feature type="transmembrane region" description="Helical" evidence="6">
    <location>
        <begin position="196"/>
        <end position="222"/>
    </location>
</feature>
<evidence type="ECO:0000256" key="5">
    <source>
        <dbReference type="ARBA" id="ARBA00023136"/>
    </source>
</evidence>
<accession>A0A1I4F7P5</accession>
<comment type="similarity">
    <text evidence="2">Belongs to the autoinducer-2 exporter (AI-2E) (TC 2.A.86) family.</text>
</comment>
<keyword evidence="5 6" id="KW-0472">Membrane</keyword>
<dbReference type="EMBL" id="FOTJ01000001">
    <property type="protein sequence ID" value="SFL13310.1"/>
    <property type="molecule type" value="Genomic_DNA"/>
</dbReference>
<feature type="transmembrane region" description="Helical" evidence="6">
    <location>
        <begin position="59"/>
        <end position="80"/>
    </location>
</feature>
<dbReference type="Pfam" id="PF01594">
    <property type="entry name" value="AI-2E_transport"/>
    <property type="match status" value="1"/>
</dbReference>
<reference evidence="8" key="2">
    <citation type="submission" date="2022-10" db="EMBL/GenBank/DDBJ databases">
        <title>Genome assembly of Lactococcus garvieae isolates from cricket gut.</title>
        <authorList>
            <person name="Luecke A.R."/>
            <person name="Brown A.M.V."/>
            <person name="Wakeman C.A."/>
        </authorList>
    </citation>
    <scope>NUCLEOTIDE SEQUENCE</scope>
    <source>
        <strain evidence="8">Alexii-11_2</strain>
    </source>
</reference>
<evidence type="ECO:0000256" key="3">
    <source>
        <dbReference type="ARBA" id="ARBA00022692"/>
    </source>
</evidence>
<dbReference type="GeneID" id="61073989"/>
<dbReference type="Proteomes" id="UP001164042">
    <property type="component" value="Chromosome"/>
</dbReference>
<dbReference type="GO" id="GO:0016020">
    <property type="term" value="C:membrane"/>
    <property type="evidence" value="ECO:0007669"/>
    <property type="project" value="UniProtKB-SubCell"/>
</dbReference>
<evidence type="ECO:0000313" key="8">
    <source>
        <dbReference type="EMBL" id="UYT11241.1"/>
    </source>
</evidence>
<dbReference type="EMBL" id="CP109635">
    <property type="protein sequence ID" value="UYT11241.1"/>
    <property type="molecule type" value="Genomic_DNA"/>
</dbReference>
<sequence length="341" mass="38947">MEYYQNFIKNEKLRRWVVLAFLIAVLYFVRSILPLMLLTFVFSYLAYRFVSFIERKIKLPGKISGFILYGVILFLIYLGITEYIPVLVNQLTHLINAVSKFYQNNSNGESALMDSIYNLFKEYNLADKLQSSLGTLVDYVTSFGKGLLIVVFAFLMSFFFTIDRKETNKFSALFLESDFAWFFEDIYYLASKFFTGFGVVLETQFIIALVNTVLTLIALSFMGFPELLSLGVMIFLLSLIPVAGVLVSCIPLSIIGYSIGGIRDVIFVLLMVALIHALESYVLNPHLMAHKTKLPMFYTFVILFLGEHFFGVWGLIVGIPIFNFALDLLGVKEIPFKKLKK</sequence>
<dbReference type="PANTHER" id="PTHR21716">
    <property type="entry name" value="TRANSMEMBRANE PROTEIN"/>
    <property type="match status" value="1"/>
</dbReference>
<feature type="transmembrane region" description="Helical" evidence="6">
    <location>
        <begin position="234"/>
        <end position="259"/>
    </location>
</feature>
<comment type="subcellular location">
    <subcellularLocation>
        <location evidence="1">Membrane</location>
        <topology evidence="1">Multi-pass membrane protein</topology>
    </subcellularLocation>
</comment>
<dbReference type="Proteomes" id="UP000181969">
    <property type="component" value="Unassembled WGS sequence"/>
</dbReference>
<dbReference type="PANTHER" id="PTHR21716:SF62">
    <property type="entry name" value="TRANSPORT PROTEIN YDBI-RELATED"/>
    <property type="match status" value="1"/>
</dbReference>
<dbReference type="InterPro" id="IPR002549">
    <property type="entry name" value="AI-2E-like"/>
</dbReference>
<protein>
    <submittedName>
        <fullName evidence="8">AI-2E family transporter</fullName>
    </submittedName>
    <submittedName>
        <fullName evidence="7">Predicted PurR-regulated permease PerM</fullName>
    </submittedName>
</protein>
<dbReference type="OrthoDB" id="9793390at2"/>
<feature type="transmembrane region" description="Helical" evidence="6">
    <location>
        <begin position="296"/>
        <end position="322"/>
    </location>
</feature>
<dbReference type="OMA" id="NPKFMAS"/>
<keyword evidence="3 6" id="KW-0812">Transmembrane</keyword>
<dbReference type="GO" id="GO:0055085">
    <property type="term" value="P:transmembrane transport"/>
    <property type="evidence" value="ECO:0007669"/>
    <property type="project" value="TreeGrafter"/>
</dbReference>
<proteinExistence type="inferred from homology"/>
<evidence type="ECO:0000256" key="6">
    <source>
        <dbReference type="SAM" id="Phobius"/>
    </source>
</evidence>
<dbReference type="RefSeq" id="WP_014024529.1">
    <property type="nucleotide sequence ID" value="NZ_AP027239.1"/>
</dbReference>
<evidence type="ECO:0000313" key="7">
    <source>
        <dbReference type="EMBL" id="SFL13310.1"/>
    </source>
</evidence>
<dbReference type="AlphaFoldDB" id="A0A1I4F7P5"/>
<organism evidence="7 9">
    <name type="scientific">Lactococcus garvieae</name>
    <dbReference type="NCBI Taxonomy" id="1363"/>
    <lineage>
        <taxon>Bacteria</taxon>
        <taxon>Bacillati</taxon>
        <taxon>Bacillota</taxon>
        <taxon>Bacilli</taxon>
        <taxon>Lactobacillales</taxon>
        <taxon>Streptococcaceae</taxon>
        <taxon>Lactococcus</taxon>
    </lineage>
</organism>
<feature type="transmembrane region" description="Helical" evidence="6">
    <location>
        <begin position="16"/>
        <end position="47"/>
    </location>
</feature>
<name>A0A1I4F7P5_9LACT</name>
<evidence type="ECO:0000256" key="1">
    <source>
        <dbReference type="ARBA" id="ARBA00004141"/>
    </source>
</evidence>
<gene>
    <name evidence="8" type="ORF">OF801_04635</name>
    <name evidence="7" type="ORF">SAMN05216438_101449</name>
</gene>
<keyword evidence="4 6" id="KW-1133">Transmembrane helix</keyword>
<evidence type="ECO:0000313" key="9">
    <source>
        <dbReference type="Proteomes" id="UP000181969"/>
    </source>
</evidence>
<reference evidence="7 9" key="1">
    <citation type="submission" date="2016-10" db="EMBL/GenBank/DDBJ databases">
        <authorList>
            <person name="de Groot N.N."/>
        </authorList>
    </citation>
    <scope>NUCLEOTIDE SEQUENCE [LARGE SCALE GENOMIC DNA]</scope>
    <source>
        <strain evidence="7 9">M79</strain>
    </source>
</reference>
<evidence type="ECO:0000256" key="2">
    <source>
        <dbReference type="ARBA" id="ARBA00009773"/>
    </source>
</evidence>